<evidence type="ECO:0000313" key="5">
    <source>
        <dbReference type="EMBL" id="SCA58045.1"/>
    </source>
</evidence>
<dbReference type="Proteomes" id="UP000231658">
    <property type="component" value="Unassembled WGS sequence"/>
</dbReference>
<evidence type="ECO:0000256" key="2">
    <source>
        <dbReference type="ARBA" id="ARBA00022825"/>
    </source>
</evidence>
<dbReference type="SMART" id="SM00228">
    <property type="entry name" value="PDZ"/>
    <property type="match status" value="2"/>
</dbReference>
<evidence type="ECO:0000313" key="6">
    <source>
        <dbReference type="Proteomes" id="UP000231658"/>
    </source>
</evidence>
<dbReference type="SUPFAM" id="SSF50156">
    <property type="entry name" value="PDZ domain-like"/>
    <property type="match status" value="2"/>
</dbReference>
<dbReference type="Pfam" id="PF13180">
    <property type="entry name" value="PDZ_2"/>
    <property type="match status" value="1"/>
</dbReference>
<dbReference type="EMBL" id="FLYE01000047">
    <property type="protein sequence ID" value="SCA58045.1"/>
    <property type="molecule type" value="Genomic_DNA"/>
</dbReference>
<dbReference type="RefSeq" id="WP_126465310.1">
    <property type="nucleotide sequence ID" value="NZ_FLYE01000047.1"/>
</dbReference>
<feature type="signal peptide" evidence="3">
    <location>
        <begin position="1"/>
        <end position="28"/>
    </location>
</feature>
<reference evidence="5 6" key="1">
    <citation type="submission" date="2016-07" db="EMBL/GenBank/DDBJ databases">
        <authorList>
            <person name="Lefevre C.T."/>
        </authorList>
    </citation>
    <scope>NUCLEOTIDE SEQUENCE [LARGE SCALE GENOMIC DNA]</scope>
    <source>
        <strain evidence="5">PR1</strain>
    </source>
</reference>
<dbReference type="InterPro" id="IPR036034">
    <property type="entry name" value="PDZ_sf"/>
</dbReference>
<comment type="similarity">
    <text evidence="1">Belongs to the peptidase S1C family.</text>
</comment>
<keyword evidence="3" id="KW-0732">Signal</keyword>
<feature type="domain" description="PDZ" evidence="4">
    <location>
        <begin position="130"/>
        <end position="197"/>
    </location>
</feature>
<keyword evidence="2" id="KW-0720">Serine protease</keyword>
<evidence type="ECO:0000259" key="4">
    <source>
        <dbReference type="PROSITE" id="PS50106"/>
    </source>
</evidence>
<feature type="chain" id="PRO_5008680915" description="PDZ domain-containing protein" evidence="3">
    <location>
        <begin position="29"/>
        <end position="257"/>
    </location>
</feature>
<organism evidence="5 6">
    <name type="scientific">Candidatus Terasakiella magnetica</name>
    <dbReference type="NCBI Taxonomy" id="1867952"/>
    <lineage>
        <taxon>Bacteria</taxon>
        <taxon>Pseudomonadati</taxon>
        <taxon>Pseudomonadota</taxon>
        <taxon>Alphaproteobacteria</taxon>
        <taxon>Rhodospirillales</taxon>
        <taxon>Terasakiellaceae</taxon>
        <taxon>Terasakiella</taxon>
    </lineage>
</organism>
<evidence type="ECO:0000256" key="1">
    <source>
        <dbReference type="ARBA" id="ARBA00010541"/>
    </source>
</evidence>
<dbReference type="Gene3D" id="2.30.42.60">
    <property type="match status" value="1"/>
</dbReference>
<dbReference type="STRING" id="1867952.MTBPR1_80099"/>
<dbReference type="Gene3D" id="2.30.42.10">
    <property type="match status" value="1"/>
</dbReference>
<keyword evidence="2" id="KW-0645">Protease</keyword>
<dbReference type="PANTHER" id="PTHR22939">
    <property type="entry name" value="SERINE PROTEASE FAMILY S1C HTRA-RELATED"/>
    <property type="match status" value="1"/>
</dbReference>
<accession>A0A1C3RL98</accession>
<protein>
    <recommendedName>
        <fullName evidence="4">PDZ domain-containing protein</fullName>
    </recommendedName>
</protein>
<dbReference type="PROSITE" id="PS51257">
    <property type="entry name" value="PROKAR_LIPOPROTEIN"/>
    <property type="match status" value="1"/>
</dbReference>
<gene>
    <name evidence="5" type="ORF">MTBPR1_80099</name>
</gene>
<dbReference type="AlphaFoldDB" id="A0A1C3RL98"/>
<keyword evidence="2" id="KW-0378">Hydrolase</keyword>
<name>A0A1C3RL98_9PROT</name>
<dbReference type="OrthoDB" id="8441586at2"/>
<dbReference type="PANTHER" id="PTHR22939:SF129">
    <property type="entry name" value="SERINE PROTEASE HTRA2, MITOCHONDRIAL"/>
    <property type="match status" value="1"/>
</dbReference>
<dbReference type="InterPro" id="IPR001478">
    <property type="entry name" value="PDZ"/>
</dbReference>
<keyword evidence="6" id="KW-1185">Reference proteome</keyword>
<evidence type="ECO:0000256" key="3">
    <source>
        <dbReference type="SAM" id="SignalP"/>
    </source>
</evidence>
<sequence>MFCPLLKSVKGIVFAAMLMSVVSTVACANAVTPFFGMQIQGLSPIITKSLGVLSQEGVLVRDIAYPGPASHSDVRRGDIIVMLDGKVASNVETVVKMAKGFKPNTKVAATLLRRGKKIDVEIPIGVMPPLWNIQRNKFATIAPLGISFAALTEKVKERFNLGWRSRGVVVSLVDEEKAAGLDIKVGDVVVQVNQSPVWKPAHIISFIKKAQREKREMVLLLVEGASGFRFVLLPVPTINASAATTMQAPLPNLKPSN</sequence>
<proteinExistence type="inferred from homology"/>
<dbReference type="PROSITE" id="PS50106">
    <property type="entry name" value="PDZ"/>
    <property type="match status" value="1"/>
</dbReference>